<dbReference type="PANTHER" id="PTHR20982">
    <property type="entry name" value="RIBOSOME RECYCLING FACTOR"/>
    <property type="match status" value="1"/>
</dbReference>
<feature type="domain" description="Ribosome recycling factor" evidence="5">
    <location>
        <begin position="132"/>
        <end position="292"/>
    </location>
</feature>
<dbReference type="Pfam" id="PF01765">
    <property type="entry name" value="RRF"/>
    <property type="match status" value="1"/>
</dbReference>
<evidence type="ECO:0000256" key="2">
    <source>
        <dbReference type="ARBA" id="ARBA00022917"/>
    </source>
</evidence>
<dbReference type="InterPro" id="IPR036191">
    <property type="entry name" value="RRF_sf"/>
</dbReference>
<proteinExistence type="inferred from homology"/>
<evidence type="ECO:0000256" key="3">
    <source>
        <dbReference type="ARBA" id="ARBA00024909"/>
    </source>
</evidence>
<dbReference type="SUPFAM" id="SSF55194">
    <property type="entry name" value="Ribosome recycling factor, RRF"/>
    <property type="match status" value="1"/>
</dbReference>
<organism evidence="6 7">
    <name type="scientific">Parathielavia hyrcaniae</name>
    <dbReference type="NCBI Taxonomy" id="113614"/>
    <lineage>
        <taxon>Eukaryota</taxon>
        <taxon>Fungi</taxon>
        <taxon>Dikarya</taxon>
        <taxon>Ascomycota</taxon>
        <taxon>Pezizomycotina</taxon>
        <taxon>Sordariomycetes</taxon>
        <taxon>Sordariomycetidae</taxon>
        <taxon>Sordariales</taxon>
        <taxon>Chaetomiaceae</taxon>
        <taxon>Parathielavia</taxon>
    </lineage>
</organism>
<dbReference type="GO" id="GO:0043023">
    <property type="term" value="F:ribosomal large subunit binding"/>
    <property type="evidence" value="ECO:0007669"/>
    <property type="project" value="TreeGrafter"/>
</dbReference>
<keyword evidence="2" id="KW-0648">Protein biosynthesis</keyword>
<sequence length="303" mass="34071">MKRLRVASSVVRNNATTGKLLRTPSSLLQNPSTFQSRPALFLFAASTNTTPWQPPILVRPFCHAPQRQKRKDKDRRGKDNYDGNPNHQVNSAADTAQPQSSTIKAADDADAPNPFDFSDLQAAFDQAAGRFADDLKKLRAGGRFNADTIGAIRVQPDRKSAQTFPLRELATVAPLGGRRWSVLAFDEASVKAIVSAVQRSDEFNQQPQRSDENPLELTMTVEPERADALVRRAREVCQAWRTRVREEAHRRAEMHKKWRAERLVSSDDVYKLRDKLQKLQDERMNAILAKEKEVVAGMMARGA</sequence>
<name>A0AAN6QDV8_9PEZI</name>
<feature type="compositionally biased region" description="Polar residues" evidence="4">
    <location>
        <begin position="83"/>
        <end position="103"/>
    </location>
</feature>
<dbReference type="GO" id="GO:0005739">
    <property type="term" value="C:mitochondrion"/>
    <property type="evidence" value="ECO:0007669"/>
    <property type="project" value="TreeGrafter"/>
</dbReference>
<evidence type="ECO:0000313" key="7">
    <source>
        <dbReference type="Proteomes" id="UP001305647"/>
    </source>
</evidence>
<evidence type="ECO:0000256" key="4">
    <source>
        <dbReference type="SAM" id="MobiDB-lite"/>
    </source>
</evidence>
<comment type="caution">
    <text evidence="6">The sequence shown here is derived from an EMBL/GenBank/DDBJ whole genome shotgun (WGS) entry which is preliminary data.</text>
</comment>
<comment type="function">
    <text evidence="3">Necessary for protein synthesis in mitochondria. Functions as a ribosome recycling factor in mitochondria.</text>
</comment>
<dbReference type="InterPro" id="IPR002661">
    <property type="entry name" value="Ribosome_recyc_fac"/>
</dbReference>
<reference evidence="6" key="2">
    <citation type="submission" date="2023-05" db="EMBL/GenBank/DDBJ databases">
        <authorList>
            <consortium name="Lawrence Berkeley National Laboratory"/>
            <person name="Steindorff A."/>
            <person name="Hensen N."/>
            <person name="Bonometti L."/>
            <person name="Westerberg I."/>
            <person name="Brannstrom I.O."/>
            <person name="Guillou S."/>
            <person name="Cros-Aarteil S."/>
            <person name="Calhoun S."/>
            <person name="Haridas S."/>
            <person name="Kuo A."/>
            <person name="Mondo S."/>
            <person name="Pangilinan J."/>
            <person name="Riley R."/>
            <person name="Labutti K."/>
            <person name="Andreopoulos B."/>
            <person name="Lipzen A."/>
            <person name="Chen C."/>
            <person name="Yanf M."/>
            <person name="Daum C."/>
            <person name="Ng V."/>
            <person name="Clum A."/>
            <person name="Ohm R."/>
            <person name="Martin F."/>
            <person name="Silar P."/>
            <person name="Natvig D."/>
            <person name="Lalanne C."/>
            <person name="Gautier V."/>
            <person name="Ament-Velasquez S.L."/>
            <person name="Kruys A."/>
            <person name="Hutchinson M.I."/>
            <person name="Powell A.J."/>
            <person name="Barry K."/>
            <person name="Miller A.N."/>
            <person name="Grigoriev I.V."/>
            <person name="Debuchy R."/>
            <person name="Gladieux P."/>
            <person name="Thoren M.H."/>
            <person name="Johannesson H."/>
        </authorList>
    </citation>
    <scope>NUCLEOTIDE SEQUENCE</scope>
    <source>
        <strain evidence="6">CBS 757.83</strain>
    </source>
</reference>
<dbReference type="AlphaFoldDB" id="A0AAN6QDV8"/>
<dbReference type="InterPro" id="IPR023584">
    <property type="entry name" value="Ribosome_recyc_fac_dom"/>
</dbReference>
<accession>A0AAN6QDV8</accession>
<dbReference type="Proteomes" id="UP001305647">
    <property type="component" value="Unassembled WGS sequence"/>
</dbReference>
<dbReference type="Gene3D" id="3.30.1360.40">
    <property type="match status" value="1"/>
</dbReference>
<evidence type="ECO:0000256" key="1">
    <source>
        <dbReference type="ARBA" id="ARBA00005912"/>
    </source>
</evidence>
<keyword evidence="7" id="KW-1185">Reference proteome</keyword>
<dbReference type="GO" id="GO:0006412">
    <property type="term" value="P:translation"/>
    <property type="evidence" value="ECO:0007669"/>
    <property type="project" value="UniProtKB-KW"/>
</dbReference>
<evidence type="ECO:0000259" key="5">
    <source>
        <dbReference type="Pfam" id="PF01765"/>
    </source>
</evidence>
<dbReference type="EMBL" id="MU863625">
    <property type="protein sequence ID" value="KAK4105382.1"/>
    <property type="molecule type" value="Genomic_DNA"/>
</dbReference>
<dbReference type="PANTHER" id="PTHR20982:SF3">
    <property type="entry name" value="MITOCHONDRIAL RIBOSOME RECYCLING FACTOR PSEUDO 1"/>
    <property type="match status" value="1"/>
</dbReference>
<protein>
    <submittedName>
        <fullName evidence="6">Ribosome recycling factor</fullName>
    </submittedName>
</protein>
<reference evidence="6" key="1">
    <citation type="journal article" date="2023" name="Mol. Phylogenet. Evol.">
        <title>Genome-scale phylogeny and comparative genomics of the fungal order Sordariales.</title>
        <authorList>
            <person name="Hensen N."/>
            <person name="Bonometti L."/>
            <person name="Westerberg I."/>
            <person name="Brannstrom I.O."/>
            <person name="Guillou S."/>
            <person name="Cros-Aarteil S."/>
            <person name="Calhoun S."/>
            <person name="Haridas S."/>
            <person name="Kuo A."/>
            <person name="Mondo S."/>
            <person name="Pangilinan J."/>
            <person name="Riley R."/>
            <person name="LaButti K."/>
            <person name="Andreopoulos B."/>
            <person name="Lipzen A."/>
            <person name="Chen C."/>
            <person name="Yan M."/>
            <person name="Daum C."/>
            <person name="Ng V."/>
            <person name="Clum A."/>
            <person name="Steindorff A."/>
            <person name="Ohm R.A."/>
            <person name="Martin F."/>
            <person name="Silar P."/>
            <person name="Natvig D.O."/>
            <person name="Lalanne C."/>
            <person name="Gautier V."/>
            <person name="Ament-Velasquez S.L."/>
            <person name="Kruys A."/>
            <person name="Hutchinson M.I."/>
            <person name="Powell A.J."/>
            <person name="Barry K."/>
            <person name="Miller A.N."/>
            <person name="Grigoriev I.V."/>
            <person name="Debuchy R."/>
            <person name="Gladieux P."/>
            <person name="Hiltunen Thoren M."/>
            <person name="Johannesson H."/>
        </authorList>
    </citation>
    <scope>NUCLEOTIDE SEQUENCE</scope>
    <source>
        <strain evidence="6">CBS 757.83</strain>
    </source>
</reference>
<comment type="similarity">
    <text evidence="1">Belongs to the RRF family.</text>
</comment>
<feature type="region of interest" description="Disordered" evidence="4">
    <location>
        <begin position="62"/>
        <end position="114"/>
    </location>
</feature>
<gene>
    <name evidence="6" type="ORF">N658DRAFT_491842</name>
</gene>
<evidence type="ECO:0000313" key="6">
    <source>
        <dbReference type="EMBL" id="KAK4105382.1"/>
    </source>
</evidence>
<dbReference type="Gene3D" id="1.10.132.20">
    <property type="entry name" value="Ribosome-recycling factor"/>
    <property type="match status" value="1"/>
</dbReference>